<evidence type="ECO:0000313" key="2">
    <source>
        <dbReference type="EMBL" id="KAF5943480.1"/>
    </source>
</evidence>
<reference evidence="2 3" key="2">
    <citation type="submission" date="2020-07" db="EMBL/GenBank/DDBJ databases">
        <title>Genome assembly of wild tea tree DASZ reveals pedigree and selection history of tea varieties.</title>
        <authorList>
            <person name="Zhang W."/>
        </authorList>
    </citation>
    <scope>NUCLEOTIDE SEQUENCE [LARGE SCALE GENOMIC DNA]</scope>
    <source>
        <strain evidence="3">cv. G240</strain>
        <tissue evidence="2">Leaf</tissue>
    </source>
</reference>
<feature type="transmembrane region" description="Helical" evidence="1">
    <location>
        <begin position="135"/>
        <end position="152"/>
    </location>
</feature>
<keyword evidence="1" id="KW-0812">Transmembrane</keyword>
<dbReference type="EMBL" id="JACBKZ010000008">
    <property type="protein sequence ID" value="KAF5943480.1"/>
    <property type="molecule type" value="Genomic_DNA"/>
</dbReference>
<reference evidence="3" key="1">
    <citation type="journal article" date="2020" name="Nat. Commun.">
        <title>Genome assembly of wild tea tree DASZ reveals pedigree and selection history of tea varieties.</title>
        <authorList>
            <person name="Zhang W."/>
            <person name="Zhang Y."/>
            <person name="Qiu H."/>
            <person name="Guo Y."/>
            <person name="Wan H."/>
            <person name="Zhang X."/>
            <person name="Scossa F."/>
            <person name="Alseekh S."/>
            <person name="Zhang Q."/>
            <person name="Wang P."/>
            <person name="Xu L."/>
            <person name="Schmidt M.H."/>
            <person name="Jia X."/>
            <person name="Li D."/>
            <person name="Zhu A."/>
            <person name="Guo F."/>
            <person name="Chen W."/>
            <person name="Ni D."/>
            <person name="Usadel B."/>
            <person name="Fernie A.R."/>
            <person name="Wen W."/>
        </authorList>
    </citation>
    <scope>NUCLEOTIDE SEQUENCE [LARGE SCALE GENOMIC DNA]</scope>
    <source>
        <strain evidence="3">cv. G240</strain>
    </source>
</reference>
<keyword evidence="3" id="KW-1185">Reference proteome</keyword>
<evidence type="ECO:0000313" key="3">
    <source>
        <dbReference type="Proteomes" id="UP000593564"/>
    </source>
</evidence>
<organism evidence="2 3">
    <name type="scientific">Camellia sinensis</name>
    <name type="common">Tea plant</name>
    <name type="synonym">Thea sinensis</name>
    <dbReference type="NCBI Taxonomy" id="4442"/>
    <lineage>
        <taxon>Eukaryota</taxon>
        <taxon>Viridiplantae</taxon>
        <taxon>Streptophyta</taxon>
        <taxon>Embryophyta</taxon>
        <taxon>Tracheophyta</taxon>
        <taxon>Spermatophyta</taxon>
        <taxon>Magnoliopsida</taxon>
        <taxon>eudicotyledons</taxon>
        <taxon>Gunneridae</taxon>
        <taxon>Pentapetalae</taxon>
        <taxon>asterids</taxon>
        <taxon>Ericales</taxon>
        <taxon>Theaceae</taxon>
        <taxon>Camellia</taxon>
    </lineage>
</organism>
<comment type="caution">
    <text evidence="2">The sequence shown here is derived from an EMBL/GenBank/DDBJ whole genome shotgun (WGS) entry which is preliminary data.</text>
</comment>
<evidence type="ECO:0000256" key="1">
    <source>
        <dbReference type="SAM" id="Phobius"/>
    </source>
</evidence>
<sequence length="157" mass="17634">MFLKFKTHDERPIDTNRSVAKTPAFYKSRLIIQPLCHFAKWIDTSSPLCIHVHNHCPIVSGTTYARLVRPIHITKLFSDKCMFVFEIQTSLCKISRRGEQHGCGVEQVTLILAVALCLIFFPLGMGPGPLGPPPLYVLLLFPMVAALIFIFLSQAPK</sequence>
<name>A0A7J7GS03_CAMSI</name>
<dbReference type="Proteomes" id="UP000593564">
    <property type="component" value="Unassembled WGS sequence"/>
</dbReference>
<protein>
    <submittedName>
        <fullName evidence="2">Uncharacterized protein</fullName>
    </submittedName>
</protein>
<proteinExistence type="predicted"/>
<gene>
    <name evidence="2" type="ORF">HYC85_017557</name>
</gene>
<keyword evidence="1" id="KW-0472">Membrane</keyword>
<keyword evidence="1" id="KW-1133">Transmembrane helix</keyword>
<feature type="transmembrane region" description="Helical" evidence="1">
    <location>
        <begin position="103"/>
        <end position="123"/>
    </location>
</feature>
<accession>A0A7J7GS03</accession>
<dbReference type="AlphaFoldDB" id="A0A7J7GS03"/>